<proteinExistence type="predicted"/>
<name>A0A6J6UJ73_9ZZZZ</name>
<evidence type="ECO:0000259" key="1">
    <source>
        <dbReference type="PROSITE" id="PS50198"/>
    </source>
</evidence>
<reference evidence="2" key="1">
    <citation type="submission" date="2020-05" db="EMBL/GenBank/DDBJ databases">
        <authorList>
            <person name="Chiriac C."/>
            <person name="Salcher M."/>
            <person name="Ghai R."/>
            <person name="Kavagutti S V."/>
        </authorList>
    </citation>
    <scope>NUCLEOTIDE SEQUENCE</scope>
</reference>
<dbReference type="Pfam" id="PF00639">
    <property type="entry name" value="Rotamase"/>
    <property type="match status" value="1"/>
</dbReference>
<dbReference type="PROSITE" id="PS50198">
    <property type="entry name" value="PPIC_PPIASE_2"/>
    <property type="match status" value="1"/>
</dbReference>
<dbReference type="PROSITE" id="PS51257">
    <property type="entry name" value="PROKAR_LIPOPROTEIN"/>
    <property type="match status" value="1"/>
</dbReference>
<dbReference type="PANTHER" id="PTHR47245:SF2">
    <property type="entry name" value="PEPTIDYL-PROLYL CIS-TRANS ISOMERASE HP_0175-RELATED"/>
    <property type="match status" value="1"/>
</dbReference>
<dbReference type="SUPFAM" id="SSF54534">
    <property type="entry name" value="FKBP-like"/>
    <property type="match status" value="1"/>
</dbReference>
<dbReference type="InterPro" id="IPR000297">
    <property type="entry name" value="PPIase_PpiC"/>
</dbReference>
<dbReference type="EMBL" id="CAEZZM010000035">
    <property type="protein sequence ID" value="CAB4759900.1"/>
    <property type="molecule type" value="Genomic_DNA"/>
</dbReference>
<dbReference type="InterPro" id="IPR050245">
    <property type="entry name" value="PrsA_foldase"/>
</dbReference>
<gene>
    <name evidence="2" type="ORF">UFOPK2872_00445</name>
</gene>
<sequence>MSRRLKLSVFAVSIAALVTLSACGSAAVNEAVNIEGQSISDETLDMAITQLADAGQLTLENGVASGDASRSVLGALLRGKATEIVLEQYGEAITDADRKTVTDQVTQDAGFDTLGKELQELIIELNSADLALARVKAPSEADVATMYETAAASVGALCVQHILVKEEATTKEVLQKLNDGATFKAVAGEYSIEPNASETGGVLGSVDGDCILLTDYQTQFDIDFVKGVLAAKTGVATGPIKSSFGYHVVLIRPFDDVKASLLALLAKTPGEMLLNGLLATGKITVASEYGIWNPASGKIVAS</sequence>
<dbReference type="PANTHER" id="PTHR47245">
    <property type="entry name" value="PEPTIDYLPROLYL ISOMERASE"/>
    <property type="match status" value="1"/>
</dbReference>
<dbReference type="Gene3D" id="3.10.50.40">
    <property type="match status" value="1"/>
</dbReference>
<dbReference type="AlphaFoldDB" id="A0A6J6UJ73"/>
<organism evidence="2">
    <name type="scientific">freshwater metagenome</name>
    <dbReference type="NCBI Taxonomy" id="449393"/>
    <lineage>
        <taxon>unclassified sequences</taxon>
        <taxon>metagenomes</taxon>
        <taxon>ecological metagenomes</taxon>
    </lineage>
</organism>
<protein>
    <submittedName>
        <fullName evidence="2">Unannotated protein</fullName>
    </submittedName>
</protein>
<accession>A0A6J6UJ73</accession>
<evidence type="ECO:0000313" key="2">
    <source>
        <dbReference type="EMBL" id="CAB4759900.1"/>
    </source>
</evidence>
<dbReference type="GO" id="GO:0003755">
    <property type="term" value="F:peptidyl-prolyl cis-trans isomerase activity"/>
    <property type="evidence" value="ECO:0007669"/>
    <property type="project" value="InterPro"/>
</dbReference>
<feature type="domain" description="PpiC" evidence="1">
    <location>
        <begin position="159"/>
        <end position="253"/>
    </location>
</feature>
<dbReference type="InterPro" id="IPR046357">
    <property type="entry name" value="PPIase_dom_sf"/>
</dbReference>